<keyword evidence="4 7" id="KW-0812">Transmembrane</keyword>
<dbReference type="EMBL" id="JAHLQK010000005">
    <property type="protein sequence ID" value="MBU5677432.1"/>
    <property type="molecule type" value="Genomic_DNA"/>
</dbReference>
<protein>
    <recommendedName>
        <fullName evidence="7">Flagellar biosynthetic protein FlhB</fullName>
    </recommendedName>
</protein>
<dbReference type="PANTHER" id="PTHR30531">
    <property type="entry name" value="FLAGELLAR BIOSYNTHETIC PROTEIN FLHB"/>
    <property type="match status" value="1"/>
</dbReference>
<keyword evidence="8" id="KW-0282">Flagellum</keyword>
<dbReference type="NCBIfam" id="TIGR00328">
    <property type="entry name" value="flhB"/>
    <property type="match status" value="1"/>
</dbReference>
<sequence length="362" mass="41155">MDFKINLQLFSEEKTEQATPKKKKETREKGNVLQSKEINSAFVLLATFIMINAFATFIGITLRNTTSYIYDQYLALDFIFSLKNLQTLLINAIISFFIIVAPIALTNLVVGVAASYLQVGVLFTTKPLAIDIKKINPIEGFKRMFSMKSIIELLKALIRIIVIGYISYNYVKGQIVTILETIGMDIGTILKLILKMSISIGIKAGSILVVLAALDYFYQRYEYNKNLKMSKQEIKEEYKQTEGNPQIKSKIKEKQRQMSMQRMMQDIPKADVIITNPTHFAIGIKYNPKEFDAPRVIAKGQDLIAQNIKKIALENNIPIVENKPLARTLYDSVDIGQFVPPELYQAVAEVLAYVYRINNKIE</sequence>
<accession>A0ABS6G6U4</accession>
<feature type="transmembrane region" description="Helical" evidence="7">
    <location>
        <begin position="74"/>
        <end position="99"/>
    </location>
</feature>
<evidence type="ECO:0000256" key="6">
    <source>
        <dbReference type="ARBA" id="ARBA00023136"/>
    </source>
</evidence>
<keyword evidence="7" id="KW-1006">Bacterial flagellum protein export</keyword>
<reference evidence="8 9" key="1">
    <citation type="submission" date="2021-06" db="EMBL/GenBank/DDBJ databases">
        <authorList>
            <person name="Sun Q."/>
            <person name="Li D."/>
        </authorList>
    </citation>
    <scope>NUCLEOTIDE SEQUENCE [LARGE SCALE GENOMIC DNA]</scope>
    <source>
        <strain evidence="8 9">MSJ-5</strain>
    </source>
</reference>
<evidence type="ECO:0000313" key="9">
    <source>
        <dbReference type="Proteomes" id="UP000779508"/>
    </source>
</evidence>
<proteinExistence type="inferred from homology"/>
<comment type="caution">
    <text evidence="8">The sequence shown here is derived from an EMBL/GenBank/DDBJ whole genome shotgun (WGS) entry which is preliminary data.</text>
</comment>
<dbReference type="InterPro" id="IPR006136">
    <property type="entry name" value="FlhB"/>
</dbReference>
<dbReference type="Proteomes" id="UP000779508">
    <property type="component" value="Unassembled WGS sequence"/>
</dbReference>
<comment type="function">
    <text evidence="7">Required for formation of the rod structure in the basal body of the flagellar apparatus. Together with FliI and FliH, may constitute the export apparatus of flagellin.</text>
</comment>
<name>A0ABS6G6U4_9FIRM</name>
<keyword evidence="8" id="KW-0966">Cell projection</keyword>
<evidence type="ECO:0000256" key="4">
    <source>
        <dbReference type="ARBA" id="ARBA00022692"/>
    </source>
</evidence>
<keyword evidence="9" id="KW-1185">Reference proteome</keyword>
<evidence type="ECO:0000256" key="3">
    <source>
        <dbReference type="ARBA" id="ARBA00022475"/>
    </source>
</evidence>
<keyword evidence="7" id="KW-0813">Transport</keyword>
<evidence type="ECO:0000256" key="2">
    <source>
        <dbReference type="ARBA" id="ARBA00010690"/>
    </source>
</evidence>
<organism evidence="8 9">
    <name type="scientific">Alkaliphilus flagellatus</name>
    <dbReference type="NCBI Taxonomy" id="2841507"/>
    <lineage>
        <taxon>Bacteria</taxon>
        <taxon>Bacillati</taxon>
        <taxon>Bacillota</taxon>
        <taxon>Clostridia</taxon>
        <taxon>Peptostreptococcales</taxon>
        <taxon>Natronincolaceae</taxon>
        <taxon>Alkaliphilus</taxon>
    </lineage>
</organism>
<keyword evidence="7" id="KW-1005">Bacterial flagellum biogenesis</keyword>
<evidence type="ECO:0000256" key="1">
    <source>
        <dbReference type="ARBA" id="ARBA00004651"/>
    </source>
</evidence>
<dbReference type="RefSeq" id="WP_216418174.1">
    <property type="nucleotide sequence ID" value="NZ_JAHLQK010000005.1"/>
</dbReference>
<comment type="similarity">
    <text evidence="2 7">Belongs to the type III secretion exporter family.</text>
</comment>
<comment type="subcellular location">
    <subcellularLocation>
        <location evidence="1">Cell membrane</location>
        <topology evidence="1">Multi-pass membrane protein</topology>
    </subcellularLocation>
</comment>
<keyword evidence="3 7" id="KW-1003">Cell membrane</keyword>
<evidence type="ECO:0000256" key="5">
    <source>
        <dbReference type="ARBA" id="ARBA00022989"/>
    </source>
</evidence>
<feature type="transmembrane region" description="Helical" evidence="7">
    <location>
        <begin position="41"/>
        <end position="62"/>
    </location>
</feature>
<gene>
    <name evidence="7 8" type="primary">flhB</name>
    <name evidence="8" type="ORF">KQI88_13500</name>
</gene>
<dbReference type="InterPro" id="IPR006135">
    <property type="entry name" value="T3SS_substrate_exporter"/>
</dbReference>
<keyword evidence="5 7" id="KW-1133">Transmembrane helix</keyword>
<feature type="transmembrane region" description="Helical" evidence="7">
    <location>
        <begin position="150"/>
        <end position="168"/>
    </location>
</feature>
<keyword evidence="6 7" id="KW-0472">Membrane</keyword>
<evidence type="ECO:0000313" key="8">
    <source>
        <dbReference type="EMBL" id="MBU5677432.1"/>
    </source>
</evidence>
<dbReference type="Pfam" id="PF01312">
    <property type="entry name" value="Bac_export_2"/>
    <property type="match status" value="1"/>
</dbReference>
<keyword evidence="7" id="KW-0653">Protein transport</keyword>
<feature type="transmembrane region" description="Helical" evidence="7">
    <location>
        <begin position="200"/>
        <end position="218"/>
    </location>
</feature>
<keyword evidence="8" id="KW-0969">Cilium</keyword>
<evidence type="ECO:0000256" key="7">
    <source>
        <dbReference type="RuleBase" id="RU364091"/>
    </source>
</evidence>
<dbReference type="PANTHER" id="PTHR30531:SF12">
    <property type="entry name" value="FLAGELLAR BIOSYNTHETIC PROTEIN FLHB"/>
    <property type="match status" value="1"/>
</dbReference>